<evidence type="ECO:0000313" key="2">
    <source>
        <dbReference type="Proteomes" id="UP000012960"/>
    </source>
</evidence>
<accession>A0A804IMR9</accession>
<proteinExistence type="predicted"/>
<dbReference type="InParanoid" id="A0A804IMR9"/>
<protein>
    <submittedName>
        <fullName evidence="1">Uncharacterized protein</fullName>
    </submittedName>
</protein>
<dbReference type="Gramene" id="Ma04_t09230.1">
    <property type="protein sequence ID" value="Ma04_p09230.1"/>
    <property type="gene ID" value="Ma04_g09230"/>
</dbReference>
<evidence type="ECO:0000313" key="1">
    <source>
        <dbReference type="EnsemblPlants" id="Ma04_p09230.1"/>
    </source>
</evidence>
<sequence>MGQARENELEKWNDARGISMNIFVKEGCHRV</sequence>
<dbReference type="EnsemblPlants" id="Ma04_t09230.1">
    <property type="protein sequence ID" value="Ma04_p09230.1"/>
    <property type="gene ID" value="Ma04_g09230"/>
</dbReference>
<organism evidence="1 2">
    <name type="scientific">Musa acuminata subsp. malaccensis</name>
    <name type="common">Wild banana</name>
    <name type="synonym">Musa malaccensis</name>
    <dbReference type="NCBI Taxonomy" id="214687"/>
    <lineage>
        <taxon>Eukaryota</taxon>
        <taxon>Viridiplantae</taxon>
        <taxon>Streptophyta</taxon>
        <taxon>Embryophyta</taxon>
        <taxon>Tracheophyta</taxon>
        <taxon>Spermatophyta</taxon>
        <taxon>Magnoliopsida</taxon>
        <taxon>Liliopsida</taxon>
        <taxon>Zingiberales</taxon>
        <taxon>Musaceae</taxon>
        <taxon>Musa</taxon>
    </lineage>
</organism>
<name>A0A804IMR9_MUSAM</name>
<keyword evidence="2" id="KW-1185">Reference proteome</keyword>
<dbReference type="AlphaFoldDB" id="A0A804IMR9"/>
<reference evidence="1" key="1">
    <citation type="submission" date="2021-05" db="UniProtKB">
        <authorList>
            <consortium name="EnsemblPlants"/>
        </authorList>
    </citation>
    <scope>IDENTIFICATION</scope>
    <source>
        <strain evidence="1">subsp. malaccensis</strain>
    </source>
</reference>
<dbReference type="Proteomes" id="UP000012960">
    <property type="component" value="Unplaced"/>
</dbReference>